<keyword evidence="5" id="KW-0030">Aminoacyl-tRNA synthetase</keyword>
<dbReference type="AlphaFoldDB" id="A0A443ZQV0"/>
<evidence type="ECO:0000256" key="1">
    <source>
        <dbReference type="ARBA" id="ARBA00022729"/>
    </source>
</evidence>
<gene>
    <name evidence="5" type="ORF">DM813_20015</name>
</gene>
<feature type="region of interest" description="Disordered" evidence="2">
    <location>
        <begin position="153"/>
        <end position="191"/>
    </location>
</feature>
<dbReference type="OrthoDB" id="7362103at2"/>
<reference evidence="5 6" key="1">
    <citation type="submission" date="2018-06" db="EMBL/GenBank/DDBJ databases">
        <title>Bacteria isolated from soil of Wuhan.</title>
        <authorList>
            <person name="Wei X."/>
            <person name="Chunhua H."/>
        </authorList>
    </citation>
    <scope>NUCLEOTIDE SEQUENCE [LARGE SCALE GENOMIC DNA]</scope>
    <source>
        <strain evidence="6">xwS2</strain>
    </source>
</reference>
<dbReference type="Proteomes" id="UP000288983">
    <property type="component" value="Unassembled WGS sequence"/>
</dbReference>
<evidence type="ECO:0000313" key="6">
    <source>
        <dbReference type="Proteomes" id="UP000288983"/>
    </source>
</evidence>
<dbReference type="Pfam" id="PF13778">
    <property type="entry name" value="DUF4174"/>
    <property type="match status" value="1"/>
</dbReference>
<evidence type="ECO:0000256" key="2">
    <source>
        <dbReference type="SAM" id="MobiDB-lite"/>
    </source>
</evidence>
<feature type="chain" id="PRO_5019293893" evidence="3">
    <location>
        <begin position="21"/>
        <end position="191"/>
    </location>
</feature>
<dbReference type="InterPro" id="IPR025232">
    <property type="entry name" value="DUF4174"/>
</dbReference>
<comment type="caution">
    <text evidence="5">The sequence shown here is derived from an EMBL/GenBank/DDBJ whole genome shotgun (WGS) entry which is preliminary data.</text>
</comment>
<feature type="compositionally biased region" description="Pro residues" evidence="2">
    <location>
        <begin position="182"/>
        <end position="191"/>
    </location>
</feature>
<proteinExistence type="predicted"/>
<keyword evidence="1 3" id="KW-0732">Signal</keyword>
<evidence type="ECO:0000256" key="3">
    <source>
        <dbReference type="SAM" id="SignalP"/>
    </source>
</evidence>
<organism evidence="5 6">
    <name type="scientific">Pseudomonas alkylphenolica</name>
    <dbReference type="NCBI Taxonomy" id="237609"/>
    <lineage>
        <taxon>Bacteria</taxon>
        <taxon>Pseudomonadati</taxon>
        <taxon>Pseudomonadota</taxon>
        <taxon>Gammaproteobacteria</taxon>
        <taxon>Pseudomonadales</taxon>
        <taxon>Pseudomonadaceae</taxon>
        <taxon>Pseudomonas</taxon>
    </lineage>
</organism>
<accession>A0A443ZQV0</accession>
<keyword evidence="5" id="KW-0436">Ligase</keyword>
<protein>
    <submittedName>
        <fullName evidence="5">Tyrosyl-trna synthetase</fullName>
    </submittedName>
</protein>
<feature type="compositionally biased region" description="Low complexity" evidence="2">
    <location>
        <begin position="158"/>
        <end position="168"/>
    </location>
</feature>
<feature type="domain" description="DUF4174" evidence="4">
    <location>
        <begin position="28"/>
        <end position="143"/>
    </location>
</feature>
<dbReference type="GO" id="GO:0004812">
    <property type="term" value="F:aminoacyl-tRNA ligase activity"/>
    <property type="evidence" value="ECO:0007669"/>
    <property type="project" value="UniProtKB-KW"/>
</dbReference>
<feature type="signal peptide" evidence="3">
    <location>
        <begin position="1"/>
        <end position="20"/>
    </location>
</feature>
<evidence type="ECO:0000313" key="5">
    <source>
        <dbReference type="EMBL" id="RWU21463.1"/>
    </source>
</evidence>
<name>A0A443ZQV0_9PSED</name>
<sequence length="191" mass="20253">MLIRSLTLATVLAIAGPVLAANSDPSPLEQDLYKARPLIVIAPSTADPTLRNLDQALKDPATKGEFEKRNLVLYSIAGMMGKREDKYLDQQATMALIREFKFSAADTVVTQVVLVGKDGEKHRIEHTGTVEPSAIFAAVDALPEAEKAIVAPTVAEQKQAAGKPAADGKPGKAEKPAKPAKPAAPPKPLED</sequence>
<dbReference type="RefSeq" id="WP_128325065.1">
    <property type="nucleotide sequence ID" value="NZ_QJRG01000047.1"/>
</dbReference>
<dbReference type="EMBL" id="QJRG01000047">
    <property type="protein sequence ID" value="RWU21463.1"/>
    <property type="molecule type" value="Genomic_DNA"/>
</dbReference>
<evidence type="ECO:0000259" key="4">
    <source>
        <dbReference type="Pfam" id="PF13778"/>
    </source>
</evidence>